<dbReference type="SMART" id="SM00248">
    <property type="entry name" value="ANK"/>
    <property type="match status" value="3"/>
</dbReference>
<comment type="caution">
    <text evidence="1">The sequence shown here is derived from an EMBL/GenBank/DDBJ whole genome shotgun (WGS) entry which is preliminary data.</text>
</comment>
<proteinExistence type="predicted"/>
<evidence type="ECO:0000313" key="1">
    <source>
        <dbReference type="EMBL" id="KAK1289615.1"/>
    </source>
</evidence>
<dbReference type="Proteomes" id="UP001180020">
    <property type="component" value="Unassembled WGS sequence"/>
</dbReference>
<dbReference type="PANTHER" id="PTHR24128:SF112">
    <property type="entry name" value="OS06G0292400 PROTEIN"/>
    <property type="match status" value="1"/>
</dbReference>
<dbReference type="EMBL" id="JAUJYO010000018">
    <property type="protein sequence ID" value="KAK1289615.1"/>
    <property type="molecule type" value="Genomic_DNA"/>
</dbReference>
<reference evidence="1" key="2">
    <citation type="submission" date="2023-06" db="EMBL/GenBank/DDBJ databases">
        <authorList>
            <person name="Ma L."/>
            <person name="Liu K.-W."/>
            <person name="Li Z."/>
            <person name="Hsiao Y.-Y."/>
            <person name="Qi Y."/>
            <person name="Fu T."/>
            <person name="Tang G."/>
            <person name="Zhang D."/>
            <person name="Sun W.-H."/>
            <person name="Liu D.-K."/>
            <person name="Li Y."/>
            <person name="Chen G.-Z."/>
            <person name="Liu X.-D."/>
            <person name="Liao X.-Y."/>
            <person name="Jiang Y.-T."/>
            <person name="Yu X."/>
            <person name="Hao Y."/>
            <person name="Huang J."/>
            <person name="Zhao X.-W."/>
            <person name="Ke S."/>
            <person name="Chen Y.-Y."/>
            <person name="Wu W.-L."/>
            <person name="Hsu J.-L."/>
            <person name="Lin Y.-F."/>
            <person name="Huang M.-D."/>
            <person name="Li C.-Y."/>
            <person name="Huang L."/>
            <person name="Wang Z.-W."/>
            <person name="Zhao X."/>
            <person name="Zhong W.-Y."/>
            <person name="Peng D.-H."/>
            <person name="Ahmad S."/>
            <person name="Lan S."/>
            <person name="Zhang J.-S."/>
            <person name="Tsai W.-C."/>
            <person name="Van De Peer Y."/>
            <person name="Liu Z.-J."/>
        </authorList>
    </citation>
    <scope>NUCLEOTIDE SEQUENCE</scope>
    <source>
        <strain evidence="1">CP</strain>
        <tissue evidence="1">Leaves</tissue>
    </source>
</reference>
<dbReference type="InterPro" id="IPR036770">
    <property type="entry name" value="Ankyrin_rpt-contain_sf"/>
</dbReference>
<evidence type="ECO:0000313" key="2">
    <source>
        <dbReference type="Proteomes" id="UP001180020"/>
    </source>
</evidence>
<protein>
    <submittedName>
        <fullName evidence="1">Uncharacterized protein</fullName>
    </submittedName>
</protein>
<gene>
    <name evidence="1" type="ORF">QJS10_CPB18g01078</name>
</gene>
<dbReference type="SUPFAM" id="SSF48403">
    <property type="entry name" value="Ankyrin repeat"/>
    <property type="match status" value="1"/>
</dbReference>
<dbReference type="Gene3D" id="1.25.40.20">
    <property type="entry name" value="Ankyrin repeat-containing domain"/>
    <property type="match status" value="1"/>
</dbReference>
<dbReference type="AlphaFoldDB" id="A0AAV9CL78"/>
<organism evidence="1 2">
    <name type="scientific">Acorus calamus</name>
    <name type="common">Sweet flag</name>
    <dbReference type="NCBI Taxonomy" id="4465"/>
    <lineage>
        <taxon>Eukaryota</taxon>
        <taxon>Viridiplantae</taxon>
        <taxon>Streptophyta</taxon>
        <taxon>Embryophyta</taxon>
        <taxon>Tracheophyta</taxon>
        <taxon>Spermatophyta</taxon>
        <taxon>Magnoliopsida</taxon>
        <taxon>Liliopsida</taxon>
        <taxon>Acoraceae</taxon>
        <taxon>Acorus</taxon>
    </lineage>
</organism>
<dbReference type="Pfam" id="PF12796">
    <property type="entry name" value="Ank_2"/>
    <property type="match status" value="1"/>
</dbReference>
<dbReference type="InterPro" id="IPR002110">
    <property type="entry name" value="Ankyrin_rpt"/>
</dbReference>
<dbReference type="PANTHER" id="PTHR24128">
    <property type="entry name" value="HOMEOBOX PROTEIN WARIAI"/>
    <property type="match status" value="1"/>
</dbReference>
<accession>A0AAV9CL78</accession>
<sequence>MEKLMQASLTGDVSALSNLLPNDPLFDQMVHPTITQTPLHVASMRGHTAFASEMLRLKPELSRTRNHDGYCPIHLASMWGHVDIVREMVVVEVLATLLKEGPVQLARDVTKKGETVLHVALNNNMIGAATYLVEHSNLTPATNEFTKQVTANHNANQRREDLHLVVRGGGVEGCTPVPVAEAGQ</sequence>
<keyword evidence="2" id="KW-1185">Reference proteome</keyword>
<name>A0AAV9CL78_ACOCL</name>
<reference evidence="1" key="1">
    <citation type="journal article" date="2023" name="Nat. Commun.">
        <title>Diploid and tetraploid genomes of Acorus and the evolution of monocots.</title>
        <authorList>
            <person name="Ma L."/>
            <person name="Liu K.W."/>
            <person name="Li Z."/>
            <person name="Hsiao Y.Y."/>
            <person name="Qi Y."/>
            <person name="Fu T."/>
            <person name="Tang G.D."/>
            <person name="Zhang D."/>
            <person name="Sun W.H."/>
            <person name="Liu D.K."/>
            <person name="Li Y."/>
            <person name="Chen G.Z."/>
            <person name="Liu X.D."/>
            <person name="Liao X.Y."/>
            <person name="Jiang Y.T."/>
            <person name="Yu X."/>
            <person name="Hao Y."/>
            <person name="Huang J."/>
            <person name="Zhao X.W."/>
            <person name="Ke S."/>
            <person name="Chen Y.Y."/>
            <person name="Wu W.L."/>
            <person name="Hsu J.L."/>
            <person name="Lin Y.F."/>
            <person name="Huang M.D."/>
            <person name="Li C.Y."/>
            <person name="Huang L."/>
            <person name="Wang Z.W."/>
            <person name="Zhao X."/>
            <person name="Zhong W.Y."/>
            <person name="Peng D.H."/>
            <person name="Ahmad S."/>
            <person name="Lan S."/>
            <person name="Zhang J.S."/>
            <person name="Tsai W.C."/>
            <person name="Van de Peer Y."/>
            <person name="Liu Z.J."/>
        </authorList>
    </citation>
    <scope>NUCLEOTIDE SEQUENCE</scope>
    <source>
        <strain evidence="1">CP</strain>
    </source>
</reference>